<dbReference type="EMBL" id="JACIUZ010000009">
    <property type="protein sequence ID" value="MBB1062245.1"/>
    <property type="molecule type" value="Genomic_DNA"/>
</dbReference>
<evidence type="ECO:0000313" key="1">
    <source>
        <dbReference type="EMBL" id="MBB1062245.1"/>
    </source>
</evidence>
<organism evidence="1 2">
    <name type="scientific">Limosilactobacillus fastidiosus</name>
    <dbReference type="NCBI Taxonomy" id="2759855"/>
    <lineage>
        <taxon>Bacteria</taxon>
        <taxon>Bacillati</taxon>
        <taxon>Bacillota</taxon>
        <taxon>Bacilli</taxon>
        <taxon>Lactobacillales</taxon>
        <taxon>Lactobacillaceae</taxon>
        <taxon>Limosilactobacillus</taxon>
    </lineage>
</organism>
<sequence>DKRTFGKIIAVARIAYEKRLDDLVRAVKIVHDQIPEVTLFHMVTP</sequence>
<reference evidence="1 2" key="1">
    <citation type="submission" date="2020-07" db="EMBL/GenBank/DDBJ databases">
        <title>Description of Limosilactobacillus balticus sp. nov., Limosilactobacillus agrestis sp. nov., Limosilactobacillus albertensis sp. nov., Limosilactobacillus rudii sp. nov., Limosilactobacillus fastidiosus sp. nov., five novel Limosilactobacillus species isolated from the vertebrate gastrointestinal tract, and proposal of 6 subspecies of Limosilactobacillus reuteri adapted to the gastrointestinal tract of specific vertebrate hosts.</title>
        <authorList>
            <person name="Li F."/>
            <person name="Cheng C."/>
            <person name="Zheng J."/>
            <person name="Quevedo R.M."/>
            <person name="Li J."/>
            <person name="Roos S."/>
            <person name="Gaenzle M.G."/>
            <person name="Walter J."/>
        </authorList>
    </citation>
    <scope>NUCLEOTIDE SEQUENCE [LARGE SCALE GENOMIC DNA]</scope>
    <source>
        <strain evidence="1 2">WF-MO7-1</strain>
    </source>
</reference>
<evidence type="ECO:0000313" key="2">
    <source>
        <dbReference type="Proteomes" id="UP000544052"/>
    </source>
</evidence>
<protein>
    <submittedName>
        <fullName evidence="1">Uncharacterized protein</fullName>
    </submittedName>
</protein>
<dbReference type="Proteomes" id="UP000544052">
    <property type="component" value="Unassembled WGS sequence"/>
</dbReference>
<accession>A0ABR6E4W9</accession>
<proteinExistence type="predicted"/>
<gene>
    <name evidence="1" type="ORF">H5R64_00250</name>
</gene>
<comment type="caution">
    <text evidence="1">The sequence shown here is derived from an EMBL/GenBank/DDBJ whole genome shotgun (WGS) entry which is preliminary data.</text>
</comment>
<name>A0ABR6E4W9_9LACO</name>
<feature type="non-terminal residue" evidence="1">
    <location>
        <position position="1"/>
    </location>
</feature>
<keyword evidence="2" id="KW-1185">Reference proteome</keyword>